<sequence length="131" mass="14630">WTQGLQWRIWPNTECGPVVLDLAKKNPMIKTPPAYSLGIRPDLTQKHVGPGPNAYNPKRQDQVSTVKFGPPTKKPKARDAGPGPGAYQGPQFMKYREKNRPPKFAFGVKTATTPYITPEDNAVCELICRRN</sequence>
<name>A0A1B6KU03_9HEMI</name>
<evidence type="ECO:0000313" key="2">
    <source>
        <dbReference type="EMBL" id="JAT14927.1"/>
    </source>
</evidence>
<evidence type="ECO:0000256" key="1">
    <source>
        <dbReference type="SAM" id="MobiDB-lite"/>
    </source>
</evidence>
<dbReference type="EMBL" id="GEBQ01025050">
    <property type="protein sequence ID" value="JAT14927.1"/>
    <property type="molecule type" value="Transcribed_RNA"/>
</dbReference>
<feature type="non-terminal residue" evidence="2">
    <location>
        <position position="1"/>
    </location>
</feature>
<organism evidence="2">
    <name type="scientific">Graphocephala atropunctata</name>
    <dbReference type="NCBI Taxonomy" id="36148"/>
    <lineage>
        <taxon>Eukaryota</taxon>
        <taxon>Metazoa</taxon>
        <taxon>Ecdysozoa</taxon>
        <taxon>Arthropoda</taxon>
        <taxon>Hexapoda</taxon>
        <taxon>Insecta</taxon>
        <taxon>Pterygota</taxon>
        <taxon>Neoptera</taxon>
        <taxon>Paraneoptera</taxon>
        <taxon>Hemiptera</taxon>
        <taxon>Auchenorrhyncha</taxon>
        <taxon>Membracoidea</taxon>
        <taxon>Cicadellidae</taxon>
        <taxon>Cicadellinae</taxon>
        <taxon>Cicadellini</taxon>
        <taxon>Graphocephala</taxon>
    </lineage>
</organism>
<proteinExistence type="predicted"/>
<dbReference type="Pfam" id="PF07004">
    <property type="entry name" value="SHIPPO-rpt"/>
    <property type="match status" value="2"/>
</dbReference>
<dbReference type="InterPro" id="IPR010736">
    <property type="entry name" value="SHIPPO-rpt"/>
</dbReference>
<dbReference type="AlphaFoldDB" id="A0A1B6KU03"/>
<reference evidence="2" key="1">
    <citation type="submission" date="2015-11" db="EMBL/GenBank/DDBJ databases">
        <title>De novo transcriptome assembly of four potential Pierce s Disease insect vectors from Arizona vineyards.</title>
        <authorList>
            <person name="Tassone E.E."/>
        </authorList>
    </citation>
    <scope>NUCLEOTIDE SEQUENCE</scope>
</reference>
<gene>
    <name evidence="2" type="ORF">g.16421</name>
</gene>
<protein>
    <submittedName>
        <fullName evidence="2">Uncharacterized protein</fullName>
    </submittedName>
</protein>
<accession>A0A1B6KU03</accession>
<feature type="region of interest" description="Disordered" evidence="1">
    <location>
        <begin position="33"/>
        <end position="94"/>
    </location>
</feature>